<evidence type="ECO:0000256" key="2">
    <source>
        <dbReference type="ARBA" id="ARBA00022801"/>
    </source>
</evidence>
<name>A0A9P7YF54_9HELO</name>
<keyword evidence="3" id="KW-0442">Lipid degradation</keyword>
<sequence length="386" mass="42370">MRFLKSLLVANTALANSIILKPPGPEVELGTSTAELIDYSRTNTWGNDTSPRSIIISVFYPLGSKPCHGSYQTPYVPSVVSDFERSYFKPYGALANISYSSFKSQFHKKCSKGGADYPVLIFSPGYYRTRLLYSILAQSVAKSGYIVLTIDHPYDADVVVLPSGKVIYGVNDANFTSIEQYQPAIDVRVADFAFLLSTLSRPRSVKRLFPSLPYHLDMEKVGMFGHSAGGASLANFMVSEPRIVGGLNMDGSHFPPVTEVGLDQPFLFFGQKSHNHFTDSSWNATWAKLRGWHAELSLGSATHSTFGDLALLAKVLGLRHEAGEQISRVIGTIDGGTAMVDERTVVVDFFDFVMKGKKSKLLRGDNEGFPDISYVTDICQPEDGCT</sequence>
<feature type="signal peptide" evidence="5">
    <location>
        <begin position="1"/>
        <end position="15"/>
    </location>
</feature>
<dbReference type="SUPFAM" id="SSF53474">
    <property type="entry name" value="alpha/beta-Hydrolases"/>
    <property type="match status" value="1"/>
</dbReference>
<dbReference type="PANTHER" id="PTHR10272">
    <property type="entry name" value="PLATELET-ACTIVATING FACTOR ACETYLHYDROLASE"/>
    <property type="match status" value="1"/>
</dbReference>
<dbReference type="GO" id="GO:0016042">
    <property type="term" value="P:lipid catabolic process"/>
    <property type="evidence" value="ECO:0007669"/>
    <property type="project" value="UniProtKB-KW"/>
</dbReference>
<organism evidence="6 7">
    <name type="scientific">Amylocarpus encephaloides</name>
    <dbReference type="NCBI Taxonomy" id="45428"/>
    <lineage>
        <taxon>Eukaryota</taxon>
        <taxon>Fungi</taxon>
        <taxon>Dikarya</taxon>
        <taxon>Ascomycota</taxon>
        <taxon>Pezizomycotina</taxon>
        <taxon>Leotiomycetes</taxon>
        <taxon>Helotiales</taxon>
        <taxon>Helotiales incertae sedis</taxon>
        <taxon>Amylocarpus</taxon>
    </lineage>
</organism>
<comment type="caution">
    <text evidence="6">The sequence shown here is derived from an EMBL/GenBank/DDBJ whole genome shotgun (WGS) entry which is preliminary data.</text>
</comment>
<dbReference type="OrthoDB" id="2363873at2759"/>
<keyword evidence="2" id="KW-0378">Hydrolase</keyword>
<gene>
    <name evidence="6" type="ORF">BJ875DRAFT_466303</name>
</gene>
<evidence type="ECO:0000256" key="1">
    <source>
        <dbReference type="ARBA" id="ARBA00013201"/>
    </source>
</evidence>
<dbReference type="Gene3D" id="3.40.50.1820">
    <property type="entry name" value="alpha/beta hydrolase"/>
    <property type="match status" value="1"/>
</dbReference>
<dbReference type="GO" id="GO:0003847">
    <property type="term" value="F:1-alkyl-2-acetylglycerophosphocholine esterase activity"/>
    <property type="evidence" value="ECO:0007669"/>
    <property type="project" value="UniProtKB-EC"/>
</dbReference>
<protein>
    <recommendedName>
        <fullName evidence="1">1-alkyl-2-acetylglycerophosphocholine esterase</fullName>
        <ecNumber evidence="1">3.1.1.47</ecNumber>
    </recommendedName>
</protein>
<dbReference type="EMBL" id="MU251540">
    <property type="protein sequence ID" value="KAG9232594.1"/>
    <property type="molecule type" value="Genomic_DNA"/>
</dbReference>
<dbReference type="InterPro" id="IPR029058">
    <property type="entry name" value="AB_hydrolase_fold"/>
</dbReference>
<evidence type="ECO:0000256" key="3">
    <source>
        <dbReference type="ARBA" id="ARBA00022963"/>
    </source>
</evidence>
<keyword evidence="5" id="KW-0732">Signal</keyword>
<dbReference type="PANTHER" id="PTHR10272:SF14">
    <property type="entry name" value="PAF ACETYLHYDROLASE FAMILY PROTEIN"/>
    <property type="match status" value="1"/>
</dbReference>
<dbReference type="AlphaFoldDB" id="A0A9P7YF54"/>
<evidence type="ECO:0000256" key="5">
    <source>
        <dbReference type="SAM" id="SignalP"/>
    </source>
</evidence>
<dbReference type="EC" id="3.1.1.47" evidence="1"/>
<evidence type="ECO:0000313" key="6">
    <source>
        <dbReference type="EMBL" id="KAG9232594.1"/>
    </source>
</evidence>
<feature type="chain" id="PRO_5040171668" description="1-alkyl-2-acetylglycerophosphocholine esterase" evidence="5">
    <location>
        <begin position="16"/>
        <end position="386"/>
    </location>
</feature>
<accession>A0A9P7YF54</accession>
<evidence type="ECO:0000256" key="4">
    <source>
        <dbReference type="ARBA" id="ARBA00023098"/>
    </source>
</evidence>
<dbReference type="Proteomes" id="UP000824998">
    <property type="component" value="Unassembled WGS sequence"/>
</dbReference>
<keyword evidence="7" id="KW-1185">Reference proteome</keyword>
<reference evidence="6" key="1">
    <citation type="journal article" date="2021" name="IMA Fungus">
        <title>Genomic characterization of three marine fungi, including Emericellopsis atlantica sp. nov. with signatures of a generalist lifestyle and marine biomass degradation.</title>
        <authorList>
            <person name="Hagestad O.C."/>
            <person name="Hou L."/>
            <person name="Andersen J.H."/>
            <person name="Hansen E.H."/>
            <person name="Altermark B."/>
            <person name="Li C."/>
            <person name="Kuhnert E."/>
            <person name="Cox R.J."/>
            <person name="Crous P.W."/>
            <person name="Spatafora J.W."/>
            <person name="Lail K."/>
            <person name="Amirebrahimi M."/>
            <person name="Lipzen A."/>
            <person name="Pangilinan J."/>
            <person name="Andreopoulos W."/>
            <person name="Hayes R.D."/>
            <person name="Ng V."/>
            <person name="Grigoriev I.V."/>
            <person name="Jackson S.A."/>
            <person name="Sutton T.D.S."/>
            <person name="Dobson A.D.W."/>
            <person name="Rama T."/>
        </authorList>
    </citation>
    <scope>NUCLEOTIDE SEQUENCE</scope>
    <source>
        <strain evidence="6">TRa018bII</strain>
    </source>
</reference>
<evidence type="ECO:0000313" key="7">
    <source>
        <dbReference type="Proteomes" id="UP000824998"/>
    </source>
</evidence>
<proteinExistence type="predicted"/>
<dbReference type="Pfam" id="PF03403">
    <property type="entry name" value="PAF-AH_p_II"/>
    <property type="match status" value="1"/>
</dbReference>
<keyword evidence="4" id="KW-0443">Lipid metabolism</keyword>